<dbReference type="AlphaFoldDB" id="W4PEE8"/>
<dbReference type="STRING" id="1121100.GCA_000428105_00593"/>
<evidence type="ECO:0000313" key="2">
    <source>
        <dbReference type="Proteomes" id="UP000018842"/>
    </source>
</evidence>
<comment type="caution">
    <text evidence="1">The sequence shown here is derived from an EMBL/GenBank/DDBJ whole genome shotgun (WGS) entry which is preliminary data.</text>
</comment>
<dbReference type="EMBL" id="BAIR01000005">
    <property type="protein sequence ID" value="GAE18147.1"/>
    <property type="molecule type" value="Genomic_DNA"/>
</dbReference>
<gene>
    <name evidence="1" type="ORF">JCM6294_1005</name>
</gene>
<name>W4PEE8_9BACE</name>
<sequence length="182" mass="21073">MKELMKRLIEVNKSLNESELDALFPNLAKFFMGNYCIKSKGNKYFINEIEFYFYGANYDDLRINKKSTVTYPRNANAGCWYIHDYGVDLTFESNEKQKFGGGILIRTVEDNYGNVFDGPVKCVNEMWEETVCAFKETAPNPVVIPEKRIIELDEPTLRIAVGKDDSHKKLWRFTVKGKKVSK</sequence>
<dbReference type="RefSeq" id="WP_027324278.1">
    <property type="nucleotide sequence ID" value="NZ_ATZH01000008.1"/>
</dbReference>
<proteinExistence type="predicted"/>
<protein>
    <submittedName>
        <fullName evidence="1">Uncharacterized protein</fullName>
    </submittedName>
</protein>
<organism evidence="1 2">
    <name type="scientific">Bacteroides pyogenes DSM 20611 = JCM 6294</name>
    <dbReference type="NCBI Taxonomy" id="1121100"/>
    <lineage>
        <taxon>Bacteria</taxon>
        <taxon>Pseudomonadati</taxon>
        <taxon>Bacteroidota</taxon>
        <taxon>Bacteroidia</taxon>
        <taxon>Bacteroidales</taxon>
        <taxon>Bacteroidaceae</taxon>
        <taxon>Bacteroides</taxon>
    </lineage>
</organism>
<accession>W4PEE8</accession>
<dbReference type="Proteomes" id="UP000018842">
    <property type="component" value="Unassembled WGS sequence"/>
</dbReference>
<reference evidence="2" key="1">
    <citation type="journal article" date="2014" name="Genome">
        <title>Draft Genome Sequences of Three Strains of Bacteroides pyogenes Isolated from a Cat and Swine.</title>
        <authorList>
            <person name="Sakamoto M."/>
            <person name="Oshima K."/>
            <person name="Suda W."/>
            <person name="Kitamura K."/>
            <person name="Iida T."/>
            <person name="Hattori M."/>
            <person name="Ohkuma M."/>
        </authorList>
    </citation>
    <scope>NUCLEOTIDE SEQUENCE [LARGE SCALE GENOMIC DNA]</scope>
    <source>
        <strain evidence="2">JCM 6294</strain>
    </source>
</reference>
<evidence type="ECO:0000313" key="1">
    <source>
        <dbReference type="EMBL" id="GAE18147.1"/>
    </source>
</evidence>
<dbReference type="eggNOG" id="ENOG50341FY">
    <property type="taxonomic scope" value="Bacteria"/>
</dbReference>